<sequence length="177" mass="18901">MTRVQLQFHADPAELPALAEGWMRDHGLHGVVQRISPDFLVRPVAVDDVRDAARGARWICLRREPIAVAGDSPAAFLAHNPGCLVVDIGPRTDEGLRESAVSADTDDRATLKLWRGLVNALRAGTHAGATVVNPATGARGPWPRSRHTPGAHDLAAAGVPMLAAAGWNRYEFDDLAG</sequence>
<proteinExistence type="predicted"/>
<keyword evidence="2" id="KW-1185">Reference proteome</keyword>
<organism evidence="1 2">
    <name type="scientific">Saccharothrix syringae</name>
    <name type="common">Nocardiopsis syringae</name>
    <dbReference type="NCBI Taxonomy" id="103733"/>
    <lineage>
        <taxon>Bacteria</taxon>
        <taxon>Bacillati</taxon>
        <taxon>Actinomycetota</taxon>
        <taxon>Actinomycetes</taxon>
        <taxon>Pseudonocardiales</taxon>
        <taxon>Pseudonocardiaceae</taxon>
        <taxon>Saccharothrix</taxon>
    </lineage>
</organism>
<dbReference type="Proteomes" id="UP000325787">
    <property type="component" value="Chromosome"/>
</dbReference>
<evidence type="ECO:0000313" key="2">
    <source>
        <dbReference type="Proteomes" id="UP000325787"/>
    </source>
</evidence>
<dbReference type="KEGG" id="ssyi:EKG83_30315"/>
<dbReference type="AlphaFoldDB" id="A0A5Q0H4N4"/>
<gene>
    <name evidence="1" type="ORF">EKG83_30315</name>
</gene>
<evidence type="ECO:0000313" key="1">
    <source>
        <dbReference type="EMBL" id="QFZ21109.1"/>
    </source>
</evidence>
<protein>
    <submittedName>
        <fullName evidence="1">Uncharacterized protein</fullName>
    </submittedName>
</protein>
<name>A0A5Q0H4N4_SACSY</name>
<reference evidence="2" key="1">
    <citation type="journal article" date="2021" name="Curr. Microbiol.">
        <title>Complete genome of nocamycin-producing strain Saccharothrix syringae NRRL B-16468 reveals the biosynthetic potential for secondary metabolites.</title>
        <authorList>
            <person name="Mo X."/>
            <person name="Yang S."/>
        </authorList>
    </citation>
    <scope>NUCLEOTIDE SEQUENCE [LARGE SCALE GENOMIC DNA]</scope>
    <source>
        <strain evidence="2">ATCC 51364 / DSM 43886 / JCM 6844 / KCTC 9398 / NBRC 14523 / NRRL B-16468 / INA 2240</strain>
    </source>
</reference>
<dbReference type="RefSeq" id="WP_153278547.1">
    <property type="nucleotide sequence ID" value="NZ_CP034550.1"/>
</dbReference>
<accession>A0A5Q0H4N4</accession>
<dbReference type="EMBL" id="CP034550">
    <property type="protein sequence ID" value="QFZ21109.1"/>
    <property type="molecule type" value="Genomic_DNA"/>
</dbReference>